<dbReference type="Proteomes" id="UP000762676">
    <property type="component" value="Unassembled WGS sequence"/>
</dbReference>
<evidence type="ECO:0000313" key="1">
    <source>
        <dbReference type="EMBL" id="GFR88863.1"/>
    </source>
</evidence>
<dbReference type="AlphaFoldDB" id="A0AAV4GVC2"/>
<protein>
    <submittedName>
        <fullName evidence="1">Uncharacterized protein</fullName>
    </submittedName>
</protein>
<accession>A0AAV4GVC2</accession>
<sequence length="102" mass="11652">MGRIHKEFFSDNSDHYNATETISAGPPILKDEVTAAISKMKTDKATGLDYVSSVELIEVIGDNGVDKVTSLLDEIYNTRHIPTYISKYIWSFHCQRNQRQRM</sequence>
<organism evidence="1 2">
    <name type="scientific">Elysia marginata</name>
    <dbReference type="NCBI Taxonomy" id="1093978"/>
    <lineage>
        <taxon>Eukaryota</taxon>
        <taxon>Metazoa</taxon>
        <taxon>Spiralia</taxon>
        <taxon>Lophotrochozoa</taxon>
        <taxon>Mollusca</taxon>
        <taxon>Gastropoda</taxon>
        <taxon>Heterobranchia</taxon>
        <taxon>Euthyneura</taxon>
        <taxon>Panpulmonata</taxon>
        <taxon>Sacoglossa</taxon>
        <taxon>Placobranchoidea</taxon>
        <taxon>Plakobranchidae</taxon>
        <taxon>Elysia</taxon>
    </lineage>
</organism>
<comment type="caution">
    <text evidence="1">The sequence shown here is derived from an EMBL/GenBank/DDBJ whole genome shotgun (WGS) entry which is preliminary data.</text>
</comment>
<name>A0AAV4GVC2_9GAST</name>
<evidence type="ECO:0000313" key="2">
    <source>
        <dbReference type="Proteomes" id="UP000762676"/>
    </source>
</evidence>
<proteinExistence type="predicted"/>
<gene>
    <name evidence="1" type="ORF">ElyMa_006110000</name>
</gene>
<keyword evidence="2" id="KW-1185">Reference proteome</keyword>
<dbReference type="EMBL" id="BMAT01012265">
    <property type="protein sequence ID" value="GFR88863.1"/>
    <property type="molecule type" value="Genomic_DNA"/>
</dbReference>
<reference evidence="1 2" key="1">
    <citation type="journal article" date="2021" name="Elife">
        <title>Chloroplast acquisition without the gene transfer in kleptoplastic sea slugs, Plakobranchus ocellatus.</title>
        <authorList>
            <person name="Maeda T."/>
            <person name="Takahashi S."/>
            <person name="Yoshida T."/>
            <person name="Shimamura S."/>
            <person name="Takaki Y."/>
            <person name="Nagai Y."/>
            <person name="Toyoda A."/>
            <person name="Suzuki Y."/>
            <person name="Arimoto A."/>
            <person name="Ishii H."/>
            <person name="Satoh N."/>
            <person name="Nishiyama T."/>
            <person name="Hasebe M."/>
            <person name="Maruyama T."/>
            <person name="Minagawa J."/>
            <person name="Obokata J."/>
            <person name="Shigenobu S."/>
        </authorList>
    </citation>
    <scope>NUCLEOTIDE SEQUENCE [LARGE SCALE GENOMIC DNA]</scope>
</reference>